<protein>
    <submittedName>
        <fullName evidence="3">CPSF73-100_C domain-containing protein</fullName>
    </submittedName>
</protein>
<gene>
    <name evidence="1" type="ORF">ACOC_LOCUS12238</name>
</gene>
<organism evidence="3">
    <name type="scientific">Angiostrongylus costaricensis</name>
    <name type="common">Nematode worm</name>
    <dbReference type="NCBI Taxonomy" id="334426"/>
    <lineage>
        <taxon>Eukaryota</taxon>
        <taxon>Metazoa</taxon>
        <taxon>Ecdysozoa</taxon>
        <taxon>Nematoda</taxon>
        <taxon>Chromadorea</taxon>
        <taxon>Rhabditida</taxon>
        <taxon>Rhabditina</taxon>
        <taxon>Rhabditomorpha</taxon>
        <taxon>Strongyloidea</taxon>
        <taxon>Metastrongylidae</taxon>
        <taxon>Angiostrongylus</taxon>
    </lineage>
</organism>
<dbReference type="WBParaSite" id="ACOC_0001223701-mRNA-1">
    <property type="protein sequence ID" value="ACOC_0001223701-mRNA-1"/>
    <property type="gene ID" value="ACOC_0001223701"/>
</dbReference>
<keyword evidence="2" id="KW-1185">Reference proteome</keyword>
<dbReference type="EMBL" id="UYYA01004948">
    <property type="protein sequence ID" value="VDM63823.1"/>
    <property type="molecule type" value="Genomic_DNA"/>
</dbReference>
<evidence type="ECO:0000313" key="2">
    <source>
        <dbReference type="Proteomes" id="UP000267027"/>
    </source>
</evidence>
<name>A0A0R3Q031_ANGCS</name>
<evidence type="ECO:0000313" key="1">
    <source>
        <dbReference type="EMBL" id="VDM63823.1"/>
    </source>
</evidence>
<dbReference type="AlphaFoldDB" id="A0A0R3Q031"/>
<reference evidence="3" key="1">
    <citation type="submission" date="2017-02" db="UniProtKB">
        <authorList>
            <consortium name="WormBaseParasite"/>
        </authorList>
    </citation>
    <scope>IDENTIFICATION</scope>
</reference>
<reference evidence="1 2" key="2">
    <citation type="submission" date="2018-11" db="EMBL/GenBank/DDBJ databases">
        <authorList>
            <consortium name="Pathogen Informatics"/>
        </authorList>
    </citation>
    <scope>NUCLEOTIDE SEQUENCE [LARGE SCALE GENOMIC DNA]</scope>
    <source>
        <strain evidence="1 2">Costa Rica</strain>
    </source>
</reference>
<dbReference type="Proteomes" id="UP000267027">
    <property type="component" value="Unassembled WGS sequence"/>
</dbReference>
<sequence>MSSAKILKHSAIDWNNSEDCEQRQLEDCTQFRFQHSAVGFVTCRELDFGANGDDLTGAISVEVPVEAAEVADRADEFVAMVSAILSLL</sequence>
<accession>A0A0R3Q031</accession>
<proteinExistence type="predicted"/>
<evidence type="ECO:0000313" key="3">
    <source>
        <dbReference type="WBParaSite" id="ACOC_0001223701-mRNA-1"/>
    </source>
</evidence>